<dbReference type="AlphaFoldDB" id="A0A9W6XSG3"/>
<evidence type="ECO:0000313" key="1">
    <source>
        <dbReference type="EMBL" id="GMF45880.1"/>
    </source>
</evidence>
<protein>
    <submittedName>
        <fullName evidence="1">Unnamed protein product</fullName>
    </submittedName>
</protein>
<organism evidence="1 2">
    <name type="scientific">Phytophthora fragariaefolia</name>
    <dbReference type="NCBI Taxonomy" id="1490495"/>
    <lineage>
        <taxon>Eukaryota</taxon>
        <taxon>Sar</taxon>
        <taxon>Stramenopiles</taxon>
        <taxon>Oomycota</taxon>
        <taxon>Peronosporomycetes</taxon>
        <taxon>Peronosporales</taxon>
        <taxon>Peronosporaceae</taxon>
        <taxon>Phytophthora</taxon>
    </lineage>
</organism>
<evidence type="ECO:0000313" key="2">
    <source>
        <dbReference type="Proteomes" id="UP001165121"/>
    </source>
</evidence>
<comment type="caution">
    <text evidence="1">The sequence shown here is derived from an EMBL/GenBank/DDBJ whole genome shotgun (WGS) entry which is preliminary data.</text>
</comment>
<proteinExistence type="predicted"/>
<sequence length="536" mass="56590">MGNTGSAIAQCLTSVALVVTGAAVAAASFGTASVVAGGLISAGVSGATTAITNCVQGKPASWKEWGNSTAIGAVTGLVGGALCAGAGGFAKGLTEGVKMAVWKSLAIKGGCIVAGSTISSVTCNTITNVWNGRKPFEGVGIAAGVGAVGGLFACAGAASFHSLKRSSTSWLAHPVTRHSAGVAIDTASSVVGGAVGAGLAGEDVKQAALLGLATGAAVGTLTTSVRCSSKKYIKHRQQLERAQRVEEELRHVDGVDFMLEQTTDRNDPLGHRDLEHVDRHHSQLKGRFDEPGHERVKLSSRYYDTYTANQVRDQTLPKAAKQINTTMAEKSPLLNTINTTDVANLDAKYEALLKQPSPVKADVRAAKRVAVNARRALAVVETRANLVDANRRFNELRASPNSAPSQIAAANQHAQSAHSLFDQAVFDYLGKQKVDVSMPRSCGYGYRNDSTRTREFNIKGATSDFRAVGRPDGSIAWREASSFPSNVQPRSRASRVVGQRWFAGDRMNRRQVARNVLTQRHAACIDRKEDEHFVGA</sequence>
<reference evidence="1" key="1">
    <citation type="submission" date="2023-04" db="EMBL/GenBank/DDBJ databases">
        <title>Phytophthora fragariaefolia NBRC 109709.</title>
        <authorList>
            <person name="Ichikawa N."/>
            <person name="Sato H."/>
            <person name="Tonouchi N."/>
        </authorList>
    </citation>
    <scope>NUCLEOTIDE SEQUENCE</scope>
    <source>
        <strain evidence="1">NBRC 109709</strain>
    </source>
</reference>
<dbReference type="OrthoDB" id="123431at2759"/>
<name>A0A9W6XSG3_9STRA</name>
<accession>A0A9W6XSG3</accession>
<gene>
    <name evidence="1" type="ORF">Pfra01_001664200</name>
</gene>
<keyword evidence="2" id="KW-1185">Reference proteome</keyword>
<dbReference type="Proteomes" id="UP001165121">
    <property type="component" value="Unassembled WGS sequence"/>
</dbReference>
<dbReference type="EMBL" id="BSXT01001890">
    <property type="protein sequence ID" value="GMF45880.1"/>
    <property type="molecule type" value="Genomic_DNA"/>
</dbReference>